<dbReference type="SUPFAM" id="SSF51905">
    <property type="entry name" value="FAD/NAD(P)-binding domain"/>
    <property type="match status" value="1"/>
</dbReference>
<evidence type="ECO:0000256" key="2">
    <source>
        <dbReference type="ARBA" id="ARBA00022630"/>
    </source>
</evidence>
<keyword evidence="8" id="KW-1185">Reference proteome</keyword>
<dbReference type="Proteomes" id="UP001309876">
    <property type="component" value="Unassembled WGS sequence"/>
</dbReference>
<dbReference type="GO" id="GO:0004497">
    <property type="term" value="F:monooxygenase activity"/>
    <property type="evidence" value="ECO:0007669"/>
    <property type="project" value="UniProtKB-KW"/>
</dbReference>
<protein>
    <recommendedName>
        <fullName evidence="6">FAD-binding domain-containing protein</fullName>
    </recommendedName>
</protein>
<dbReference type="Pfam" id="PF01494">
    <property type="entry name" value="FAD_binding_3"/>
    <property type="match status" value="1"/>
</dbReference>
<dbReference type="InterPro" id="IPR050493">
    <property type="entry name" value="FAD-dep_Monooxygenase_BioMet"/>
</dbReference>
<evidence type="ECO:0000256" key="3">
    <source>
        <dbReference type="ARBA" id="ARBA00022827"/>
    </source>
</evidence>
<reference evidence="7 8" key="1">
    <citation type="submission" date="2023-08" db="EMBL/GenBank/DDBJ databases">
        <title>Black Yeasts Isolated from many extreme environments.</title>
        <authorList>
            <person name="Coleine C."/>
            <person name="Stajich J.E."/>
            <person name="Selbmann L."/>
        </authorList>
    </citation>
    <scope>NUCLEOTIDE SEQUENCE [LARGE SCALE GENOMIC DNA]</scope>
    <source>
        <strain evidence="7 8">CCFEE 5910</strain>
    </source>
</reference>
<evidence type="ECO:0000256" key="1">
    <source>
        <dbReference type="ARBA" id="ARBA00007992"/>
    </source>
</evidence>
<gene>
    <name evidence="7" type="ORF">LTR05_003290</name>
</gene>
<organism evidence="7 8">
    <name type="scientific">Lithohypha guttulata</name>
    <dbReference type="NCBI Taxonomy" id="1690604"/>
    <lineage>
        <taxon>Eukaryota</taxon>
        <taxon>Fungi</taxon>
        <taxon>Dikarya</taxon>
        <taxon>Ascomycota</taxon>
        <taxon>Pezizomycotina</taxon>
        <taxon>Eurotiomycetes</taxon>
        <taxon>Chaetothyriomycetidae</taxon>
        <taxon>Chaetothyriales</taxon>
        <taxon>Trichomeriaceae</taxon>
        <taxon>Lithohypha</taxon>
    </lineage>
</organism>
<dbReference type="Gene3D" id="3.50.50.60">
    <property type="entry name" value="FAD/NAD(P)-binding domain"/>
    <property type="match status" value="1"/>
</dbReference>
<evidence type="ECO:0000256" key="4">
    <source>
        <dbReference type="ARBA" id="ARBA00023002"/>
    </source>
</evidence>
<dbReference type="FunFam" id="3.50.50.60:FF:000115">
    <property type="entry name" value="Salicylate hydroxylase, putative"/>
    <property type="match status" value="1"/>
</dbReference>
<dbReference type="AlphaFoldDB" id="A0AAN7T3K5"/>
<evidence type="ECO:0000313" key="8">
    <source>
        <dbReference type="Proteomes" id="UP001309876"/>
    </source>
</evidence>
<dbReference type="EMBL" id="JAVRRJ010000002">
    <property type="protein sequence ID" value="KAK5089066.1"/>
    <property type="molecule type" value="Genomic_DNA"/>
</dbReference>
<evidence type="ECO:0000313" key="7">
    <source>
        <dbReference type="EMBL" id="KAK5089066.1"/>
    </source>
</evidence>
<evidence type="ECO:0000256" key="5">
    <source>
        <dbReference type="ARBA" id="ARBA00023033"/>
    </source>
</evidence>
<keyword evidence="2" id="KW-0285">Flavoprotein</keyword>
<accession>A0AAN7T3K5</accession>
<dbReference type="InterPro" id="IPR036188">
    <property type="entry name" value="FAD/NAD-bd_sf"/>
</dbReference>
<dbReference type="SUPFAM" id="SSF54373">
    <property type="entry name" value="FAD-linked reductases, C-terminal domain"/>
    <property type="match status" value="1"/>
</dbReference>
<keyword evidence="4" id="KW-0560">Oxidoreductase</keyword>
<dbReference type="InterPro" id="IPR002938">
    <property type="entry name" value="FAD-bd"/>
</dbReference>
<dbReference type="PANTHER" id="PTHR13789">
    <property type="entry name" value="MONOOXYGENASE"/>
    <property type="match status" value="1"/>
</dbReference>
<keyword evidence="5" id="KW-0503">Monooxygenase</keyword>
<sequence>MANTECHIGIIGAGLGGLAAAIGIARSGHKVTIIEQAPVLGEVGAGIQIPPNSSRILKEWGILKEIEDLSVRPQNCILRRYRDGKKLSNLNLVPLVEEQYQHPYLHIHRADYHRVLVEEAERLGVKIQLDSIVEKIDFNKPKVYIKNKPDFEADLLIGADGLKSVCREALLGRADPPYLTGDLAYRITVSAEDMRKDPILKELAEQPNINIWMGPDAHAVCYLLKGGGLYNIVLICPDNLPELVSQAKADLKEMHDFFEHWDPQLRQLLRLCKETSKWRVQNSREMSSWSHPSGKFVLMGDACHATQPYLAQGAAMAVEDGAVLGALLERIKGKHQIPDLLVVYETIRKPRTTKVVQGSNHFGRTVFHLKDGARQQERDRQLLEHNDKPFEGYPNRWADPVFQEFLFGYNAFTEAEKAWQKYEEGTFPGTAGKYLAKL</sequence>
<comment type="similarity">
    <text evidence="1">Belongs to the paxM FAD-dependent monooxygenase family.</text>
</comment>
<keyword evidence="3" id="KW-0274">FAD</keyword>
<dbReference type="GO" id="GO:0071949">
    <property type="term" value="F:FAD binding"/>
    <property type="evidence" value="ECO:0007669"/>
    <property type="project" value="InterPro"/>
</dbReference>
<dbReference type="PRINTS" id="PR00420">
    <property type="entry name" value="RNGMNOXGNASE"/>
</dbReference>
<name>A0AAN7T3K5_9EURO</name>
<proteinExistence type="inferred from homology"/>
<dbReference type="PANTHER" id="PTHR13789:SF147">
    <property type="entry name" value="PUTATIVE (AFU_ORTHOLOGUE AFUA_2G01950)-RELATED"/>
    <property type="match status" value="1"/>
</dbReference>
<feature type="domain" description="FAD-binding" evidence="6">
    <location>
        <begin position="6"/>
        <end position="358"/>
    </location>
</feature>
<comment type="caution">
    <text evidence="7">The sequence shown here is derived from an EMBL/GenBank/DDBJ whole genome shotgun (WGS) entry which is preliminary data.</text>
</comment>
<evidence type="ECO:0000259" key="6">
    <source>
        <dbReference type="Pfam" id="PF01494"/>
    </source>
</evidence>